<proteinExistence type="predicted"/>
<dbReference type="EMBL" id="JAHHUM010001856">
    <property type="protein sequence ID" value="KAK5608098.1"/>
    <property type="molecule type" value="Genomic_DNA"/>
</dbReference>
<dbReference type="AlphaFoldDB" id="A0AAV9RGL5"/>
<organism evidence="2 3">
    <name type="scientific">Crenichthys baileyi</name>
    <name type="common">White River springfish</name>
    <dbReference type="NCBI Taxonomy" id="28760"/>
    <lineage>
        <taxon>Eukaryota</taxon>
        <taxon>Metazoa</taxon>
        <taxon>Chordata</taxon>
        <taxon>Craniata</taxon>
        <taxon>Vertebrata</taxon>
        <taxon>Euteleostomi</taxon>
        <taxon>Actinopterygii</taxon>
        <taxon>Neopterygii</taxon>
        <taxon>Teleostei</taxon>
        <taxon>Neoteleostei</taxon>
        <taxon>Acanthomorphata</taxon>
        <taxon>Ovalentaria</taxon>
        <taxon>Atherinomorphae</taxon>
        <taxon>Cyprinodontiformes</taxon>
        <taxon>Goodeidae</taxon>
        <taxon>Crenichthys</taxon>
    </lineage>
</organism>
<keyword evidence="3" id="KW-1185">Reference proteome</keyword>
<gene>
    <name evidence="2" type="ORF">CRENBAI_004506</name>
</gene>
<name>A0AAV9RGL5_9TELE</name>
<evidence type="ECO:0000313" key="2">
    <source>
        <dbReference type="EMBL" id="KAK5608098.1"/>
    </source>
</evidence>
<accession>A0AAV9RGL5</accession>
<dbReference type="Proteomes" id="UP001311232">
    <property type="component" value="Unassembled WGS sequence"/>
</dbReference>
<protein>
    <submittedName>
        <fullName evidence="2">Uncharacterized protein</fullName>
    </submittedName>
</protein>
<evidence type="ECO:0000313" key="3">
    <source>
        <dbReference type="Proteomes" id="UP001311232"/>
    </source>
</evidence>
<feature type="region of interest" description="Disordered" evidence="1">
    <location>
        <begin position="1"/>
        <end position="20"/>
    </location>
</feature>
<reference evidence="2 3" key="1">
    <citation type="submission" date="2021-06" db="EMBL/GenBank/DDBJ databases">
        <authorList>
            <person name="Palmer J.M."/>
        </authorList>
    </citation>
    <scope>NUCLEOTIDE SEQUENCE [LARGE SCALE GENOMIC DNA]</scope>
    <source>
        <strain evidence="2 3">MEX-2019</strain>
        <tissue evidence="2">Muscle</tissue>
    </source>
</reference>
<sequence length="129" mass="14050">MESFLGGQPGELPVSYTERDDLLGGSTGCIARRGRSTERSGTDQRSLTGLVDGLCYTSDYSPTHVEPESVNNWPSFGDFKAPPLLCTPTTHHTKRPRVEIGCPDDNLPHYGSRLELKPAAVPLDLTKHA</sequence>
<comment type="caution">
    <text evidence="2">The sequence shown here is derived from an EMBL/GenBank/DDBJ whole genome shotgun (WGS) entry which is preliminary data.</text>
</comment>
<evidence type="ECO:0000256" key="1">
    <source>
        <dbReference type="SAM" id="MobiDB-lite"/>
    </source>
</evidence>
<feature type="region of interest" description="Disordered" evidence="1">
    <location>
        <begin position="26"/>
        <end position="45"/>
    </location>
</feature>